<dbReference type="Proteomes" id="UP000664991">
    <property type="component" value="Unassembled WGS sequence"/>
</dbReference>
<protein>
    <recommendedName>
        <fullName evidence="8">PWWP domain-containing protein MUM1L1-like</fullName>
    </recommendedName>
</protein>
<gene>
    <name evidence="6" type="ORF">JEQ12_020222</name>
</gene>
<organism evidence="6 7">
    <name type="scientific">Ovis aries</name>
    <name type="common">Sheep</name>
    <dbReference type="NCBI Taxonomy" id="9940"/>
    <lineage>
        <taxon>Eukaryota</taxon>
        <taxon>Metazoa</taxon>
        <taxon>Chordata</taxon>
        <taxon>Craniata</taxon>
        <taxon>Vertebrata</taxon>
        <taxon>Euteleostomi</taxon>
        <taxon>Mammalia</taxon>
        <taxon>Eutheria</taxon>
        <taxon>Laurasiatheria</taxon>
        <taxon>Artiodactyla</taxon>
        <taxon>Ruminantia</taxon>
        <taxon>Pecora</taxon>
        <taxon>Bovidae</taxon>
        <taxon>Caprinae</taxon>
        <taxon>Ovis</taxon>
    </lineage>
</organism>
<sequence length="726" mass="81136">MQFEPGNQQIQLQNHICHNPHSQEAPSRAKGLTDVQSESENQQIQFQNHTCQDLHAKAKVLSRPSVSPQQKRKRALSREVQILSVDEKVRVKKTKMKTLKESMIESISTSLAAQPEPSAPEEEEMAYICAITMAWDLLHKNGNVTPARVTGDPESKTQSPRRLQKQHRSRCQEPSRGLRRSVRKRKSSKSPVVPSEREDGPDGDKPQVCTPIAPIPSEMQTESSQSSGVHPNFPSLSEDDHEKEGKEKGDASKVMSLPCTVEEVGVDVRGGCVLPSFTPGFILTVPKALEEGAHNTCPKSLAVSPERATSSVNVDPGEGTCNSGLEGAAASSSAPNLSLCNSFRLANSKRKLQAPGCEEEWQESQPSAGSKAIKPTNAIKEGGGKEAGQLTSMAFPEELCPIERGMLVWFKFQNHPFWPAVVTSVSPTEQTARVLLIEANMHCEKSGIQVPLRRLKHLDYNGKEKLMKRASKVYGESVNWCFSLISSYREGLVRGSFVGSFLDYYAADLSYPMRKAIQEGDLQMDFPKVNYSDLEDSEEETPVAAKRHCKRILPDRMRAARDRANQKLVDFIVKTKGADPHLLDIVKGRKESKWLESFLNSERYVICVETYLEDDNQLDAVVRHLREIYRHIDKRALALTRDDPVSFLLEVLLPEAIICSIATVDGLDYKEAEAKYRQGPPVHYREKELFDKKILKKIRKRSAERNKAKPYPCAQQGIGQTSQSHH</sequence>
<dbReference type="InterPro" id="IPR035504">
    <property type="entry name" value="MUM1-like_PWWP"/>
</dbReference>
<feature type="domain" description="PWWP" evidence="5">
    <location>
        <begin position="58"/>
        <end position="139"/>
    </location>
</feature>
<feature type="domain" description="PWWP" evidence="4">
    <location>
        <begin position="554"/>
        <end position="694"/>
    </location>
</feature>
<feature type="compositionally biased region" description="Basic residues" evidence="2">
    <location>
        <begin position="177"/>
        <end position="188"/>
    </location>
</feature>
<dbReference type="Pfam" id="PF20887">
    <property type="entry name" value="PWP3A-B_N"/>
    <property type="match status" value="1"/>
</dbReference>
<evidence type="ECO:0000259" key="4">
    <source>
        <dbReference type="Pfam" id="PF20886"/>
    </source>
</evidence>
<feature type="region of interest" description="Disordered" evidence="2">
    <location>
        <begin position="361"/>
        <end position="384"/>
    </location>
</feature>
<accession>A0A835ZJE9</accession>
<dbReference type="PANTHER" id="PTHR31333">
    <property type="entry name" value="PWWP DOMAIN-CONTAINING DNA REPAIR FACTOR 3 FAMILY MEMBER"/>
    <property type="match status" value="1"/>
</dbReference>
<comment type="similarity">
    <text evidence="1">Belongs to the PWWP3A family.</text>
</comment>
<dbReference type="SUPFAM" id="SSF63748">
    <property type="entry name" value="Tudor/PWWP/MBT"/>
    <property type="match status" value="1"/>
</dbReference>
<evidence type="ECO:0000313" key="6">
    <source>
        <dbReference type="EMBL" id="KAG5193861.1"/>
    </source>
</evidence>
<proteinExistence type="inferred from homology"/>
<feature type="compositionally biased region" description="Polar residues" evidence="2">
    <location>
        <begin position="218"/>
        <end position="229"/>
    </location>
</feature>
<feature type="compositionally biased region" description="Basic and acidic residues" evidence="2">
    <location>
        <begin position="195"/>
        <end position="205"/>
    </location>
</feature>
<dbReference type="InterPro" id="IPR048765">
    <property type="entry name" value="PWP3A_3B_4_N"/>
</dbReference>
<dbReference type="InterPro" id="IPR048795">
    <property type="entry name" value="PWP3A_3B_4_C"/>
</dbReference>
<feature type="compositionally biased region" description="Basic and acidic residues" evidence="2">
    <location>
        <begin position="238"/>
        <end position="251"/>
    </location>
</feature>
<dbReference type="InterPro" id="IPR040263">
    <property type="entry name" value="PWP3A_3B_4"/>
</dbReference>
<evidence type="ECO:0000259" key="5">
    <source>
        <dbReference type="Pfam" id="PF20887"/>
    </source>
</evidence>
<name>A0A835ZJE9_SHEEP</name>
<feature type="domain" description="MUM1-like PWWP" evidence="3">
    <location>
        <begin position="403"/>
        <end position="481"/>
    </location>
</feature>
<feature type="region of interest" description="Disordered" evidence="2">
    <location>
        <begin position="19"/>
        <end position="43"/>
    </location>
</feature>
<dbReference type="EMBL" id="JAEMGP010000027">
    <property type="protein sequence ID" value="KAG5193861.1"/>
    <property type="molecule type" value="Genomic_DNA"/>
</dbReference>
<dbReference type="Pfam" id="PF20884">
    <property type="entry name" value="MUM1-like_PWWP"/>
    <property type="match status" value="1"/>
</dbReference>
<dbReference type="Pfam" id="PF20886">
    <property type="entry name" value="PWP3A-B_C"/>
    <property type="match status" value="1"/>
</dbReference>
<evidence type="ECO:0000259" key="3">
    <source>
        <dbReference type="Pfam" id="PF20884"/>
    </source>
</evidence>
<feature type="compositionally biased region" description="Polar residues" evidence="2">
    <location>
        <begin position="717"/>
        <end position="726"/>
    </location>
</feature>
<dbReference type="CDD" id="cd06080">
    <property type="entry name" value="PWWP_MUM1-like"/>
    <property type="match status" value="1"/>
</dbReference>
<evidence type="ECO:0000256" key="1">
    <source>
        <dbReference type="ARBA" id="ARBA00008188"/>
    </source>
</evidence>
<dbReference type="Gene3D" id="2.30.30.140">
    <property type="match status" value="1"/>
</dbReference>
<evidence type="ECO:0000256" key="2">
    <source>
        <dbReference type="SAM" id="MobiDB-lite"/>
    </source>
</evidence>
<dbReference type="PANTHER" id="PTHR31333:SF2">
    <property type="entry name" value="PWWP DOMAIN-CONTAINING DNA REPAIR FACTOR 4"/>
    <property type="match status" value="1"/>
</dbReference>
<reference evidence="6 7" key="1">
    <citation type="submission" date="2020-12" db="EMBL/GenBank/DDBJ databases">
        <title>De novo assembly of Tibetan sheep genome.</title>
        <authorList>
            <person name="Li X."/>
        </authorList>
    </citation>
    <scope>NUCLEOTIDE SEQUENCE [LARGE SCALE GENOMIC DNA]</scope>
    <source>
        <tissue evidence="6">Heart</tissue>
    </source>
</reference>
<comment type="caution">
    <text evidence="6">The sequence shown here is derived from an EMBL/GenBank/DDBJ whole genome shotgun (WGS) entry which is preliminary data.</text>
</comment>
<evidence type="ECO:0000313" key="7">
    <source>
        <dbReference type="Proteomes" id="UP000664991"/>
    </source>
</evidence>
<dbReference type="AlphaFoldDB" id="A0A835ZJE9"/>
<feature type="compositionally biased region" description="Polar residues" evidence="2">
    <location>
        <begin position="34"/>
        <end position="43"/>
    </location>
</feature>
<feature type="region of interest" description="Disordered" evidence="2">
    <location>
        <begin position="144"/>
        <end position="254"/>
    </location>
</feature>
<evidence type="ECO:0008006" key="8">
    <source>
        <dbReference type="Google" id="ProtNLM"/>
    </source>
</evidence>
<feature type="region of interest" description="Disordered" evidence="2">
    <location>
        <begin position="700"/>
        <end position="726"/>
    </location>
</feature>
<dbReference type="Gene3D" id="6.10.300.20">
    <property type="match status" value="1"/>
</dbReference>